<name>A0A9X2K672_9ACTN</name>
<dbReference type="GO" id="GO:0004308">
    <property type="term" value="F:exo-alpha-sialidase activity"/>
    <property type="evidence" value="ECO:0007669"/>
    <property type="project" value="UniProtKB-EC"/>
</dbReference>
<dbReference type="AlphaFoldDB" id="A0A9X2K672"/>
<evidence type="ECO:0000313" key="5">
    <source>
        <dbReference type="EMBL" id="MCP2358406.1"/>
    </source>
</evidence>
<accession>A0A9X2K672</accession>
<protein>
    <recommendedName>
        <fullName evidence="3">exo-alpha-sialidase</fullName>
        <ecNumber evidence="3">3.2.1.18</ecNumber>
    </recommendedName>
</protein>
<dbReference type="InterPro" id="IPR006311">
    <property type="entry name" value="TAT_signal"/>
</dbReference>
<dbReference type="EMBL" id="JAMZEB010000002">
    <property type="protein sequence ID" value="MCP2358406.1"/>
    <property type="molecule type" value="Genomic_DNA"/>
</dbReference>
<dbReference type="Gene3D" id="2.120.10.10">
    <property type="match status" value="1"/>
</dbReference>
<evidence type="ECO:0000256" key="1">
    <source>
        <dbReference type="ARBA" id="ARBA00000427"/>
    </source>
</evidence>
<dbReference type="PROSITE" id="PS51175">
    <property type="entry name" value="CBM6"/>
    <property type="match status" value="1"/>
</dbReference>
<comment type="caution">
    <text evidence="5">The sequence shown here is derived from an EMBL/GenBank/DDBJ whole genome shotgun (WGS) entry which is preliminary data.</text>
</comment>
<evidence type="ECO:0000313" key="6">
    <source>
        <dbReference type="Proteomes" id="UP001139648"/>
    </source>
</evidence>
<dbReference type="GO" id="GO:0005737">
    <property type="term" value="C:cytoplasm"/>
    <property type="evidence" value="ECO:0007669"/>
    <property type="project" value="TreeGrafter"/>
</dbReference>
<dbReference type="RefSeq" id="WP_253745506.1">
    <property type="nucleotide sequence ID" value="NZ_BAABKA010000054.1"/>
</dbReference>
<dbReference type="Proteomes" id="UP001139648">
    <property type="component" value="Unassembled WGS sequence"/>
</dbReference>
<proteinExistence type="inferred from homology"/>
<dbReference type="InterPro" id="IPR005084">
    <property type="entry name" value="CBM6"/>
</dbReference>
<dbReference type="PANTHER" id="PTHR10628">
    <property type="entry name" value="SIALIDASE"/>
    <property type="match status" value="1"/>
</dbReference>
<dbReference type="InterPro" id="IPR008979">
    <property type="entry name" value="Galactose-bd-like_sf"/>
</dbReference>
<feature type="domain" description="CBM6" evidence="4">
    <location>
        <begin position="423"/>
        <end position="554"/>
    </location>
</feature>
<dbReference type="EC" id="3.2.1.18" evidence="3"/>
<dbReference type="SUPFAM" id="SSF49785">
    <property type="entry name" value="Galactose-binding domain-like"/>
    <property type="match status" value="1"/>
</dbReference>
<keyword evidence="6" id="KW-1185">Reference proteome</keyword>
<dbReference type="InterPro" id="IPR026856">
    <property type="entry name" value="Sialidase_fam"/>
</dbReference>
<dbReference type="InterPro" id="IPR011040">
    <property type="entry name" value="Sialidase"/>
</dbReference>
<dbReference type="Gene3D" id="2.60.120.260">
    <property type="entry name" value="Galactose-binding domain-like"/>
    <property type="match status" value="2"/>
</dbReference>
<evidence type="ECO:0000256" key="2">
    <source>
        <dbReference type="ARBA" id="ARBA00009348"/>
    </source>
</evidence>
<dbReference type="CDD" id="cd15482">
    <property type="entry name" value="Sialidase_non-viral"/>
    <property type="match status" value="1"/>
</dbReference>
<dbReference type="GO" id="GO:0009313">
    <property type="term" value="P:oligosaccharide catabolic process"/>
    <property type="evidence" value="ECO:0007669"/>
    <property type="project" value="TreeGrafter"/>
</dbReference>
<dbReference type="PANTHER" id="PTHR10628:SF30">
    <property type="entry name" value="EXO-ALPHA-SIALIDASE"/>
    <property type="match status" value="1"/>
</dbReference>
<dbReference type="GO" id="GO:0016020">
    <property type="term" value="C:membrane"/>
    <property type="evidence" value="ECO:0007669"/>
    <property type="project" value="TreeGrafter"/>
</dbReference>
<dbReference type="GO" id="GO:0006689">
    <property type="term" value="P:ganglioside catabolic process"/>
    <property type="evidence" value="ECO:0007669"/>
    <property type="project" value="TreeGrafter"/>
</dbReference>
<evidence type="ECO:0000256" key="3">
    <source>
        <dbReference type="ARBA" id="ARBA00012733"/>
    </source>
</evidence>
<dbReference type="InterPro" id="IPR036278">
    <property type="entry name" value="Sialidase_sf"/>
</dbReference>
<comment type="catalytic activity">
    <reaction evidence="1">
        <text>Hydrolysis of alpha-(2-&gt;3)-, alpha-(2-&gt;6)-, alpha-(2-&gt;8)- glycosidic linkages of terminal sialic acid residues in oligosaccharides, glycoproteins, glycolipids, colominic acid and synthetic substrates.</text>
        <dbReference type="EC" id="3.2.1.18"/>
    </reaction>
</comment>
<dbReference type="SUPFAM" id="SSF50939">
    <property type="entry name" value="Sialidases"/>
    <property type="match status" value="1"/>
</dbReference>
<dbReference type="Pfam" id="PF13088">
    <property type="entry name" value="BNR_2"/>
    <property type="match status" value="1"/>
</dbReference>
<dbReference type="InterPro" id="IPR033803">
    <property type="entry name" value="CBD-like_Golvesin-Xly"/>
</dbReference>
<dbReference type="Pfam" id="PF25275">
    <property type="entry name" value="Golvesin_C"/>
    <property type="match status" value="1"/>
</dbReference>
<reference evidence="5" key="1">
    <citation type="submission" date="2022-06" db="EMBL/GenBank/DDBJ databases">
        <title>Sequencing the genomes of 1000 actinobacteria strains.</title>
        <authorList>
            <person name="Klenk H.-P."/>
        </authorList>
    </citation>
    <scope>NUCLEOTIDE SEQUENCE</scope>
    <source>
        <strain evidence="5">DSM 46694</strain>
    </source>
</reference>
<evidence type="ECO:0000259" key="4">
    <source>
        <dbReference type="PROSITE" id="PS51175"/>
    </source>
</evidence>
<sequence>MAPSHPQDAGGIGRRTFGKGVAAASLSVALAPALPASATASTAASRRTAVSFDETTLWDNTVDPLQSYHVHGLAVLPDDSILVVTEGRHEVCDAGPRDLVLRRSPDGGDTWEATRTLVASVDGQSWGNPALVVDRTTGGVFLFYMLSLRLPENTSCSGDKGDLYLISSADGGLTWSEPREMSGLFDHFPYDWALHGPGPGHGIQLDNGRLLLNCSHRRVIVGNTVEQRYYGVASIYSDDHGRTWQATAEVPVSTAYPINEARVIQRSDGTVLLNGRAAAGGNRQRIVSVSSDRGLTWAPPRLDGSTGTFNAVDASILRYTGGPGSREPDRVLFSRPDSPVRTNMTVSVSYDEAHSFRYSRVINPGRSYYSELGRLSDGTILLIYGCDGENASFPRRVVACRFSLEWLTGGRDSLRTGPRHHERVVGLATGAAATGGTMSTIADPVAREGSRAVFASSETGAYVEYTVVVPKAGTYELLLRYFRSADGGLVTVTVDGRRARTAVLDTTADRADGYDVAALGELTLLPGRHKVRFTASGPGRGGGRTVSLDTLSLIEAPSRPDVSDEVVVDNDELGYQVLSGTWSAATGVTGYRGGNYRSAPAGTGGSAVQWRLVVPRDGTYEVQASHTAHENRASNAPFTVAHAGGTETVRVDQRQAGVTEPRGGSWVSLGTFGMTEGVTTIGLSNAADGYVIADAVRLRRTS</sequence>
<organism evidence="5 6">
    <name type="scientific">Nonomuraea thailandensis</name>
    <dbReference type="NCBI Taxonomy" id="1188745"/>
    <lineage>
        <taxon>Bacteria</taxon>
        <taxon>Bacillati</taxon>
        <taxon>Actinomycetota</taxon>
        <taxon>Actinomycetes</taxon>
        <taxon>Streptosporangiales</taxon>
        <taxon>Streptosporangiaceae</taxon>
        <taxon>Nonomuraea</taxon>
    </lineage>
</organism>
<gene>
    <name evidence="5" type="ORF">HD597_005426</name>
</gene>
<comment type="similarity">
    <text evidence="2">Belongs to the glycosyl hydrolase 33 family.</text>
</comment>
<dbReference type="GO" id="GO:0030246">
    <property type="term" value="F:carbohydrate binding"/>
    <property type="evidence" value="ECO:0007669"/>
    <property type="project" value="InterPro"/>
</dbReference>
<dbReference type="PROSITE" id="PS51318">
    <property type="entry name" value="TAT"/>
    <property type="match status" value="1"/>
</dbReference>